<evidence type="ECO:0000313" key="3">
    <source>
        <dbReference type="Proteomes" id="UP000239047"/>
    </source>
</evidence>
<dbReference type="EMBL" id="PREZ01000004">
    <property type="protein sequence ID" value="PPA70259.1"/>
    <property type="molecule type" value="Genomic_DNA"/>
</dbReference>
<sequence length="198" mass="21900">MKNTFKTAIGAGLLALILAGCSNDEPAQNQNSGTADDGESGQGMDTHAQSEQSEGNGHSEIGFEMDPSGEVEEAEGVPEEEKEAILNTFDQYIETFNNEDIEGYLVLLLTEEGYFNEEEERAALEEVFDSFDVSREVQLKTVNEYKDEEAHVYSDLLITTVDPANGAEVSRTGRQITVMHKVKDEWKIASIHFMANPQ</sequence>
<dbReference type="OrthoDB" id="2839093at2"/>
<gene>
    <name evidence="2" type="ORF">C4B60_11805</name>
</gene>
<name>A0A2S5GB93_9BACL</name>
<dbReference type="PROSITE" id="PS51257">
    <property type="entry name" value="PROKAR_LIPOPROTEIN"/>
    <property type="match status" value="1"/>
</dbReference>
<evidence type="ECO:0000313" key="2">
    <source>
        <dbReference type="EMBL" id="PPA70259.1"/>
    </source>
</evidence>
<comment type="caution">
    <text evidence="2">The sequence shown here is derived from an EMBL/GenBank/DDBJ whole genome shotgun (WGS) entry which is preliminary data.</text>
</comment>
<dbReference type="Gene3D" id="3.10.450.50">
    <property type="match status" value="1"/>
</dbReference>
<accession>A0A2S5GB93</accession>
<dbReference type="RefSeq" id="WP_104058209.1">
    <property type="nucleotide sequence ID" value="NZ_PREZ01000004.1"/>
</dbReference>
<evidence type="ECO:0000256" key="1">
    <source>
        <dbReference type="SAM" id="MobiDB-lite"/>
    </source>
</evidence>
<dbReference type="InterPro" id="IPR032710">
    <property type="entry name" value="NTF2-like_dom_sf"/>
</dbReference>
<organism evidence="2 3">
    <name type="scientific">Jeotgalibacillus proteolyticus</name>
    <dbReference type="NCBI Taxonomy" id="2082395"/>
    <lineage>
        <taxon>Bacteria</taxon>
        <taxon>Bacillati</taxon>
        <taxon>Bacillota</taxon>
        <taxon>Bacilli</taxon>
        <taxon>Bacillales</taxon>
        <taxon>Caryophanaceae</taxon>
        <taxon>Jeotgalibacillus</taxon>
    </lineage>
</organism>
<protein>
    <submittedName>
        <fullName evidence="2">Uncharacterized protein</fullName>
    </submittedName>
</protein>
<dbReference type="AlphaFoldDB" id="A0A2S5GB93"/>
<keyword evidence="3" id="KW-1185">Reference proteome</keyword>
<reference evidence="2 3" key="1">
    <citation type="submission" date="2018-02" db="EMBL/GenBank/DDBJ databases">
        <title>Jeotgalibacillus proteolyticum sp. nov. a protease producing bacterium isolated from ocean sediments of Laizhou Bay.</title>
        <authorList>
            <person name="Li Y."/>
        </authorList>
    </citation>
    <scope>NUCLEOTIDE SEQUENCE [LARGE SCALE GENOMIC DNA]</scope>
    <source>
        <strain evidence="2 3">22-7</strain>
    </source>
</reference>
<proteinExistence type="predicted"/>
<dbReference type="Proteomes" id="UP000239047">
    <property type="component" value="Unassembled WGS sequence"/>
</dbReference>
<feature type="region of interest" description="Disordered" evidence="1">
    <location>
        <begin position="26"/>
        <end position="80"/>
    </location>
</feature>
<feature type="compositionally biased region" description="Polar residues" evidence="1">
    <location>
        <begin position="47"/>
        <end position="56"/>
    </location>
</feature>
<dbReference type="SUPFAM" id="SSF54427">
    <property type="entry name" value="NTF2-like"/>
    <property type="match status" value="1"/>
</dbReference>
<feature type="compositionally biased region" description="Acidic residues" evidence="1">
    <location>
        <begin position="67"/>
        <end position="80"/>
    </location>
</feature>